<protein>
    <recommendedName>
        <fullName evidence="2">DUF4408 domain-containing protein</fullName>
    </recommendedName>
</protein>
<feature type="domain" description="DUF4408" evidence="2">
    <location>
        <begin position="1"/>
        <end position="31"/>
    </location>
</feature>
<dbReference type="AlphaFoldDB" id="A0A059CDA0"/>
<dbReference type="Pfam" id="PF14364">
    <property type="entry name" value="DUF4408"/>
    <property type="match status" value="1"/>
</dbReference>
<evidence type="ECO:0000256" key="1">
    <source>
        <dbReference type="SAM" id="MobiDB-lite"/>
    </source>
</evidence>
<evidence type="ECO:0000259" key="2">
    <source>
        <dbReference type="Pfam" id="PF14364"/>
    </source>
</evidence>
<dbReference type="EMBL" id="KK198756">
    <property type="protein sequence ID" value="KCW76342.1"/>
    <property type="molecule type" value="Genomic_DNA"/>
</dbReference>
<dbReference type="eggNOG" id="ENOG502S54W">
    <property type="taxonomic scope" value="Eukaryota"/>
</dbReference>
<organism evidence="3">
    <name type="scientific">Eucalyptus grandis</name>
    <name type="common">Flooded gum</name>
    <dbReference type="NCBI Taxonomy" id="71139"/>
    <lineage>
        <taxon>Eukaryota</taxon>
        <taxon>Viridiplantae</taxon>
        <taxon>Streptophyta</taxon>
        <taxon>Embryophyta</taxon>
        <taxon>Tracheophyta</taxon>
        <taxon>Spermatophyta</taxon>
        <taxon>Magnoliopsida</taxon>
        <taxon>eudicotyledons</taxon>
        <taxon>Gunneridae</taxon>
        <taxon>Pentapetalae</taxon>
        <taxon>rosids</taxon>
        <taxon>malvids</taxon>
        <taxon>Myrtales</taxon>
        <taxon>Myrtaceae</taxon>
        <taxon>Myrtoideae</taxon>
        <taxon>Eucalypteae</taxon>
        <taxon>Eucalyptus</taxon>
    </lineage>
</organism>
<dbReference type="Gramene" id="KCW76342">
    <property type="protein sequence ID" value="KCW76342"/>
    <property type="gene ID" value="EUGRSUZ_D00713"/>
</dbReference>
<dbReference type="STRING" id="71139.A0A059CDA0"/>
<gene>
    <name evidence="3" type="ORF">EUGRSUZ_D00713</name>
</gene>
<dbReference type="InterPro" id="IPR008480">
    <property type="entry name" value="DUF761_pln"/>
</dbReference>
<feature type="region of interest" description="Disordered" evidence="1">
    <location>
        <begin position="251"/>
        <end position="368"/>
    </location>
</feature>
<sequence length="403" mass="45124">MWAFMEGWLTPSSLFILLNITIGTIVLTSRLSSSPRKPLPHHYHDHLGPDHAPPLARAPSLLERVRSIDFSLYKFGHHGGGYPEPEPEPAHARYEPHSYPDHGYAGHVDAPHSYPDHGYAGHVDAPPLARAPSLLERLKSINFSLHNYNYDHPAGYPEPDPVPVQGSSYPEPQFSHPADPPPLARAPSFVDRLKSFDFSLYKYQAPSYPQPQADHDERPSGPEYADRAEPPRLARAPSLLERVKSIKLSSFYRSSEPDPDEDAPHHLGVDSDSEDDDSVPYADAGWAREDHQVRRVRSDPKPTTPGEGSARRLPAKMKKSTSERSAVGHFEDEEEEDPVERRRPETARGGRKKSGTAAAPAPEEEDEIDAKADAFINRFKRDLKLERLDSIMRFEEMLSRGAS</sequence>
<feature type="compositionally biased region" description="Basic and acidic residues" evidence="1">
    <location>
        <begin position="286"/>
        <end position="300"/>
    </location>
</feature>
<feature type="compositionally biased region" description="Basic and acidic residues" evidence="1">
    <location>
        <begin position="213"/>
        <end position="232"/>
    </location>
</feature>
<dbReference type="Pfam" id="PF05553">
    <property type="entry name" value="DUF761"/>
    <property type="match status" value="1"/>
</dbReference>
<proteinExistence type="predicted"/>
<dbReference type="FunCoup" id="A0A059CDA0">
    <property type="interactions" value="43"/>
</dbReference>
<accession>A0A059CDA0</accession>
<dbReference type="PANTHER" id="PTHR33098:SF57">
    <property type="entry name" value="DUF4408 DOMAIN PROTEIN"/>
    <property type="match status" value="1"/>
</dbReference>
<reference evidence="3" key="1">
    <citation type="submission" date="2013-07" db="EMBL/GenBank/DDBJ databases">
        <title>The genome of Eucalyptus grandis.</title>
        <authorList>
            <person name="Schmutz J."/>
            <person name="Hayes R."/>
            <person name="Myburg A."/>
            <person name="Tuskan G."/>
            <person name="Grattapaglia D."/>
            <person name="Rokhsar D.S."/>
        </authorList>
    </citation>
    <scope>NUCLEOTIDE SEQUENCE</scope>
    <source>
        <tissue evidence="3">Leaf extractions</tissue>
    </source>
</reference>
<feature type="region of interest" description="Disordered" evidence="1">
    <location>
        <begin position="152"/>
        <end position="186"/>
    </location>
</feature>
<name>A0A059CDA0_EUCGR</name>
<evidence type="ECO:0000313" key="3">
    <source>
        <dbReference type="EMBL" id="KCW76342.1"/>
    </source>
</evidence>
<feature type="compositionally biased region" description="Basic and acidic residues" evidence="1">
    <location>
        <begin position="339"/>
        <end position="348"/>
    </location>
</feature>
<feature type="region of interest" description="Disordered" evidence="1">
    <location>
        <begin position="206"/>
        <end position="238"/>
    </location>
</feature>
<dbReference type="OMA" id="KLQGHYA"/>
<dbReference type="InterPro" id="IPR025520">
    <property type="entry name" value="DUF4408"/>
</dbReference>
<dbReference type="InParanoid" id="A0A059CDA0"/>
<dbReference type="PANTHER" id="PTHR33098">
    <property type="entry name" value="COTTON FIBER (DUF761)"/>
    <property type="match status" value="1"/>
</dbReference>